<keyword evidence="1" id="KW-0732">Signal</keyword>
<organism evidence="3 4">
    <name type="scientific">Halomonas chromatireducens</name>
    <dbReference type="NCBI Taxonomy" id="507626"/>
    <lineage>
        <taxon>Bacteria</taxon>
        <taxon>Pseudomonadati</taxon>
        <taxon>Pseudomonadota</taxon>
        <taxon>Gammaproteobacteria</taxon>
        <taxon>Oceanospirillales</taxon>
        <taxon>Halomonadaceae</taxon>
        <taxon>Halomonas</taxon>
    </lineage>
</organism>
<sequence length="210" mass="22833">MRTRPCYAGFLAFAAAGLLSACTLMPAGDPVRLYDLPANPLENRRQAEAPADGVTLRLATPNAGGLLDGSRIVVVPTPNQPQVYQGARWADATPVLMRNRLIDAFQEDGRITRLIHADTPLSADLELTSDLRAFQSEYHGGHPEAVIRLDARLIDSRSRQLLGSQRFTHRQAAAGTDLAAVVDAFGQAADQLAQELVDWTTGQVAERHER</sequence>
<evidence type="ECO:0000259" key="2">
    <source>
        <dbReference type="Pfam" id="PF03886"/>
    </source>
</evidence>
<dbReference type="Pfam" id="PF03886">
    <property type="entry name" value="ABC_trans_aux"/>
    <property type="match status" value="1"/>
</dbReference>
<name>A0A109ULA4_9GAMM</name>
<feature type="signal peptide" evidence="1">
    <location>
        <begin position="1"/>
        <end position="21"/>
    </location>
</feature>
<feature type="chain" id="PRO_5007140955" description="ABC-type transport auxiliary lipoprotein component domain-containing protein" evidence="1">
    <location>
        <begin position="22"/>
        <end position="210"/>
    </location>
</feature>
<evidence type="ECO:0000256" key="1">
    <source>
        <dbReference type="SAM" id="SignalP"/>
    </source>
</evidence>
<evidence type="ECO:0000313" key="4">
    <source>
        <dbReference type="Proteomes" id="UP000063387"/>
    </source>
</evidence>
<protein>
    <recommendedName>
        <fullName evidence="2">ABC-type transport auxiliary lipoprotein component domain-containing protein</fullName>
    </recommendedName>
</protein>
<evidence type="ECO:0000313" key="3">
    <source>
        <dbReference type="EMBL" id="AMD00201.1"/>
    </source>
</evidence>
<dbReference type="KEGG" id="hco:LOKO_01128"/>
<dbReference type="InterPro" id="IPR005586">
    <property type="entry name" value="ABC_trans_aux"/>
</dbReference>
<dbReference type="Proteomes" id="UP000063387">
    <property type="component" value="Chromosome"/>
</dbReference>
<dbReference type="PATRIC" id="fig|507626.3.peg.1116"/>
<keyword evidence="4" id="KW-1185">Reference proteome</keyword>
<dbReference type="Gene3D" id="3.40.50.10610">
    <property type="entry name" value="ABC-type transport auxiliary lipoprotein component"/>
    <property type="match status" value="1"/>
</dbReference>
<reference evidence="3 4" key="2">
    <citation type="submission" date="2016-02" db="EMBL/GenBank/DDBJ databases">
        <authorList>
            <person name="Wen L."/>
            <person name="He K."/>
            <person name="Yang H."/>
        </authorList>
    </citation>
    <scope>NUCLEOTIDE SEQUENCE [LARGE SCALE GENOMIC DNA]</scope>
    <source>
        <strain evidence="3 4">AGD 8-3</strain>
    </source>
</reference>
<dbReference type="STRING" id="507626.LOKO_01128"/>
<feature type="domain" description="ABC-type transport auxiliary lipoprotein component" evidence="2">
    <location>
        <begin position="34"/>
        <end position="196"/>
    </location>
</feature>
<gene>
    <name evidence="3" type="ORF">LOKO_01128</name>
</gene>
<dbReference type="PROSITE" id="PS51257">
    <property type="entry name" value="PROKAR_LIPOPROTEIN"/>
    <property type="match status" value="1"/>
</dbReference>
<accession>A0A109ULA4</accession>
<proteinExistence type="predicted"/>
<reference evidence="3 4" key="1">
    <citation type="journal article" date="2016" name="Genome Announc.">
        <title>Draft Genome Sequence of 'Halomonas chromatireducens' Strain AGD 8-3, a Haloalkaliphilic Chromate- and Selenite-Reducing Gammaproteobacterium.</title>
        <authorList>
            <person name="Sharko F.S."/>
            <person name="Shapovalova A.A."/>
            <person name="Tsygankova S.V."/>
            <person name="Komova A.V."/>
            <person name="Boulygina E.S."/>
            <person name="Teslyuk A.B."/>
            <person name="Gotovtsev P.M."/>
            <person name="Namsaraev Z.B."/>
            <person name="Khijniak T.V."/>
            <person name="Nedoluzhko A.V."/>
            <person name="Vasilov R.G."/>
        </authorList>
    </citation>
    <scope>NUCLEOTIDE SEQUENCE [LARGE SCALE GENOMIC DNA]</scope>
    <source>
        <strain evidence="3 4">AGD 8-3</strain>
    </source>
</reference>
<dbReference type="AlphaFoldDB" id="A0A109ULA4"/>
<dbReference type="RefSeq" id="WP_201025359.1">
    <property type="nucleotide sequence ID" value="NZ_CP014226.1"/>
</dbReference>
<dbReference type="EMBL" id="CP014226">
    <property type="protein sequence ID" value="AMD00201.1"/>
    <property type="molecule type" value="Genomic_DNA"/>
</dbReference>
<dbReference type="SUPFAM" id="SSF159594">
    <property type="entry name" value="XCC0632-like"/>
    <property type="match status" value="1"/>
</dbReference>